<dbReference type="PROSITE" id="PS01117">
    <property type="entry name" value="HTH_MARR_1"/>
    <property type="match status" value="1"/>
</dbReference>
<keyword evidence="2" id="KW-0238">DNA-binding</keyword>
<evidence type="ECO:0000256" key="4">
    <source>
        <dbReference type="SAM" id="MobiDB-lite"/>
    </source>
</evidence>
<dbReference type="InterPro" id="IPR039422">
    <property type="entry name" value="MarR/SlyA-like"/>
</dbReference>
<dbReference type="Proteomes" id="UP000001937">
    <property type="component" value="Chromosome"/>
</dbReference>
<evidence type="ECO:0000256" key="2">
    <source>
        <dbReference type="ARBA" id="ARBA00023125"/>
    </source>
</evidence>
<dbReference type="PANTHER" id="PTHR33164:SF94">
    <property type="entry name" value="TRANSCRIPTIONAL REGULATORY PROTEIN-RELATED"/>
    <property type="match status" value="1"/>
</dbReference>
<dbReference type="InterPro" id="IPR023187">
    <property type="entry name" value="Tscrpt_reg_MarR-type_CS"/>
</dbReference>
<keyword evidence="7" id="KW-1185">Reference proteome</keyword>
<dbReference type="STRING" id="106370.Francci3_2500"/>
<dbReference type="Pfam" id="PF01047">
    <property type="entry name" value="MarR"/>
    <property type="match status" value="1"/>
</dbReference>
<protein>
    <submittedName>
        <fullName evidence="6">Transcriptional regulator, MarR family</fullName>
    </submittedName>
</protein>
<dbReference type="PANTHER" id="PTHR33164">
    <property type="entry name" value="TRANSCRIPTIONAL REGULATOR, MARR FAMILY"/>
    <property type="match status" value="1"/>
</dbReference>
<evidence type="ECO:0000259" key="5">
    <source>
        <dbReference type="PROSITE" id="PS50995"/>
    </source>
</evidence>
<dbReference type="KEGG" id="fra:Francci3_2500"/>
<dbReference type="HOGENOM" id="CLU_083287_22_1_11"/>
<dbReference type="InterPro" id="IPR036390">
    <property type="entry name" value="WH_DNA-bd_sf"/>
</dbReference>
<dbReference type="SMART" id="SM00347">
    <property type="entry name" value="HTH_MARR"/>
    <property type="match status" value="1"/>
</dbReference>
<sequence>MACPPDGSALPPSVPDPAGVPGVDVDEVTDAVLTASRLLVAVSARSIAAVGEDVTLPQFRMLVVLAGRGPQRAGELAESLDVHPSTATRMADRLVVAGLILRVGNPRNRREVIVELTGPGRRLVDEVTARRRAEIATIVARLAPDVRGSLVGALRAFADAGGEPAAISGRDASALGWT</sequence>
<name>Q2JA25_FRACC</name>
<dbReference type="AlphaFoldDB" id="Q2JA25"/>
<evidence type="ECO:0000313" key="6">
    <source>
        <dbReference type="EMBL" id="ABD11867.1"/>
    </source>
</evidence>
<dbReference type="GO" id="GO:0003677">
    <property type="term" value="F:DNA binding"/>
    <property type="evidence" value="ECO:0007669"/>
    <property type="project" value="UniProtKB-KW"/>
</dbReference>
<proteinExistence type="predicted"/>
<evidence type="ECO:0000313" key="7">
    <source>
        <dbReference type="Proteomes" id="UP000001937"/>
    </source>
</evidence>
<dbReference type="GO" id="GO:0006950">
    <property type="term" value="P:response to stress"/>
    <property type="evidence" value="ECO:0007669"/>
    <property type="project" value="TreeGrafter"/>
</dbReference>
<dbReference type="PROSITE" id="PS50995">
    <property type="entry name" value="HTH_MARR_2"/>
    <property type="match status" value="1"/>
</dbReference>
<evidence type="ECO:0000256" key="3">
    <source>
        <dbReference type="ARBA" id="ARBA00023163"/>
    </source>
</evidence>
<keyword evidence="1" id="KW-0805">Transcription regulation</keyword>
<keyword evidence="3" id="KW-0804">Transcription</keyword>
<dbReference type="eggNOG" id="COG1846">
    <property type="taxonomic scope" value="Bacteria"/>
</dbReference>
<reference evidence="6 7" key="1">
    <citation type="journal article" date="2007" name="Genome Res.">
        <title>Genome characteristics of facultatively symbiotic Frankia sp. strains reflect host range and host plant biogeography.</title>
        <authorList>
            <person name="Normand P."/>
            <person name="Lapierre P."/>
            <person name="Tisa L.S."/>
            <person name="Gogarten J.P."/>
            <person name="Alloisio N."/>
            <person name="Bagnarol E."/>
            <person name="Bassi C.A."/>
            <person name="Berry A.M."/>
            <person name="Bickhart D.M."/>
            <person name="Choisne N."/>
            <person name="Couloux A."/>
            <person name="Cournoyer B."/>
            <person name="Cruveiller S."/>
            <person name="Daubin V."/>
            <person name="Demange N."/>
            <person name="Francino M.P."/>
            <person name="Goltsman E."/>
            <person name="Huang Y."/>
            <person name="Kopp O.R."/>
            <person name="Labarre L."/>
            <person name="Lapidus A."/>
            <person name="Lavire C."/>
            <person name="Marechal J."/>
            <person name="Martinez M."/>
            <person name="Mastronunzio J.E."/>
            <person name="Mullin B.C."/>
            <person name="Niemann J."/>
            <person name="Pujic P."/>
            <person name="Rawnsley T."/>
            <person name="Rouy Z."/>
            <person name="Schenowitz C."/>
            <person name="Sellstedt A."/>
            <person name="Tavares F."/>
            <person name="Tomkins J.P."/>
            <person name="Vallenet D."/>
            <person name="Valverde C."/>
            <person name="Wall L.G."/>
            <person name="Wang Y."/>
            <person name="Medigue C."/>
            <person name="Benson D.R."/>
        </authorList>
    </citation>
    <scope>NUCLEOTIDE SEQUENCE [LARGE SCALE GENOMIC DNA]</scope>
    <source>
        <strain evidence="7">DSM 45818 / CECT 9043 / CcI3</strain>
    </source>
</reference>
<accession>Q2JA25</accession>
<evidence type="ECO:0000256" key="1">
    <source>
        <dbReference type="ARBA" id="ARBA00023015"/>
    </source>
</evidence>
<feature type="region of interest" description="Disordered" evidence="4">
    <location>
        <begin position="1"/>
        <end position="21"/>
    </location>
</feature>
<dbReference type="EMBL" id="CP000249">
    <property type="protein sequence ID" value="ABD11867.1"/>
    <property type="molecule type" value="Genomic_DNA"/>
</dbReference>
<feature type="domain" description="HTH marR-type" evidence="5">
    <location>
        <begin position="25"/>
        <end position="159"/>
    </location>
</feature>
<dbReference type="PRINTS" id="PR00598">
    <property type="entry name" value="HTHMARR"/>
</dbReference>
<dbReference type="InterPro" id="IPR000835">
    <property type="entry name" value="HTH_MarR-typ"/>
</dbReference>
<dbReference type="Gene3D" id="1.10.10.10">
    <property type="entry name" value="Winged helix-like DNA-binding domain superfamily/Winged helix DNA-binding domain"/>
    <property type="match status" value="1"/>
</dbReference>
<dbReference type="PhylomeDB" id="Q2JA25"/>
<gene>
    <name evidence="6" type="ordered locus">Francci3_2500</name>
</gene>
<dbReference type="OrthoDB" id="3573114at2"/>
<dbReference type="SUPFAM" id="SSF46785">
    <property type="entry name" value="Winged helix' DNA-binding domain"/>
    <property type="match status" value="1"/>
</dbReference>
<dbReference type="RefSeq" id="WP_011436910.1">
    <property type="nucleotide sequence ID" value="NC_007777.1"/>
</dbReference>
<dbReference type="GO" id="GO:0003700">
    <property type="term" value="F:DNA-binding transcription factor activity"/>
    <property type="evidence" value="ECO:0007669"/>
    <property type="project" value="InterPro"/>
</dbReference>
<organism evidence="6 7">
    <name type="scientific">Frankia casuarinae (strain DSM 45818 / CECT 9043 / HFP020203 / CcI3)</name>
    <dbReference type="NCBI Taxonomy" id="106370"/>
    <lineage>
        <taxon>Bacteria</taxon>
        <taxon>Bacillati</taxon>
        <taxon>Actinomycetota</taxon>
        <taxon>Actinomycetes</taxon>
        <taxon>Frankiales</taxon>
        <taxon>Frankiaceae</taxon>
        <taxon>Frankia</taxon>
    </lineage>
</organism>
<dbReference type="InterPro" id="IPR036388">
    <property type="entry name" value="WH-like_DNA-bd_sf"/>
</dbReference>